<accession>A0A6P3QB40</accession>
<evidence type="ECO:0000256" key="11">
    <source>
        <dbReference type="ARBA" id="ARBA00073950"/>
    </source>
</evidence>
<keyword evidence="4" id="KW-0963">Cytoplasm</keyword>
<feature type="domain" description="RRM" evidence="14">
    <location>
        <begin position="231"/>
        <end position="303"/>
    </location>
</feature>
<evidence type="ECO:0000256" key="4">
    <source>
        <dbReference type="ARBA" id="ARBA00022490"/>
    </source>
</evidence>
<dbReference type="FunFam" id="3.30.160.20:FF:000025">
    <property type="entry name" value="APOBEC1 complementation factor isoform X1"/>
    <property type="match status" value="1"/>
</dbReference>
<evidence type="ECO:0000256" key="2">
    <source>
        <dbReference type="ARBA" id="ARBA00004240"/>
    </source>
</evidence>
<evidence type="ECO:0000313" key="15">
    <source>
        <dbReference type="Proteomes" id="UP000515202"/>
    </source>
</evidence>
<evidence type="ECO:0000313" key="16">
    <source>
        <dbReference type="RefSeq" id="XP_011359947.1"/>
    </source>
</evidence>
<evidence type="ECO:0000256" key="1">
    <source>
        <dbReference type="ARBA" id="ARBA00004123"/>
    </source>
</evidence>
<dbReference type="Pfam" id="PF14709">
    <property type="entry name" value="DND1_DSRM"/>
    <property type="match status" value="1"/>
</dbReference>
<evidence type="ECO:0000256" key="10">
    <source>
        <dbReference type="ARBA" id="ARBA00062586"/>
    </source>
</evidence>
<dbReference type="SUPFAM" id="SSF54768">
    <property type="entry name" value="dsRNA-binding domain-like"/>
    <property type="match status" value="1"/>
</dbReference>
<evidence type="ECO:0000256" key="9">
    <source>
        <dbReference type="ARBA" id="ARBA00023242"/>
    </source>
</evidence>
<protein>
    <recommendedName>
        <fullName evidence="11">APOBEC1 complementation factor</fullName>
    </recommendedName>
    <alternativeName>
        <fullName evidence="12">APOBEC1-stimulating protein</fullName>
    </alternativeName>
</protein>
<keyword evidence="9" id="KW-0539">Nucleus</keyword>
<dbReference type="PROSITE" id="PS50102">
    <property type="entry name" value="RRM"/>
    <property type="match status" value="3"/>
</dbReference>
<dbReference type="CTD" id="29974"/>
<keyword evidence="6" id="KW-0677">Repeat</keyword>
<dbReference type="OrthoDB" id="3800936at2759"/>
<evidence type="ECO:0000256" key="5">
    <source>
        <dbReference type="ARBA" id="ARBA00022664"/>
    </source>
</evidence>
<dbReference type="FunFam" id="3.30.70.330:FF:000179">
    <property type="entry name" value="APOBEC1 complementation factor isoform X1"/>
    <property type="match status" value="1"/>
</dbReference>
<sequence>MESNHKSGDGLSGTQKEAALRALVQRTGYSLVQENGQRKYGGPPPGWDAAPPERGCEIFIGKLPRDLFEDELIPLCEKIGKIYEMRMMMDFSGNNRGYAFVTFSNKQEAKNAIKQLNNYEIRNGRLLGVCASVDNCRLFVGGIPKTKKREEILSEMKKVTEGVVDVIVYPSAADKTKNRGFAFVEYESHRAAAMARRKLLPGRIQLWGHPIAVDWAEPEVEVDEDTMSSVKILYVRNLMLSTSEEMIEKEFNNIKPGAVERVKKIRDYAFVHFNNREDAVEAMKALNGKVLDGSPIEVTLAKPVDKDSYVRYTRGTGGRGTMLQGEYTYSLGHVYDPTTTYLGAPVFYAPQAYTIPSFHFPATKGHLGNRAIIRAPSVRDRQRIYRILEEICQKNNWGLPVYQLHSAIGQDQRQLFLYKITIPALASQNPAIHAFTPPKLSAYVDEAKTYAAEYTLQTLGIPTDGVDAPTTAVAAAAASAAAFPGYAVPNATAPVSAAQLKQAVTLGQDLAAYTTYEVYPTFAVTARGDGYGAF</sequence>
<dbReference type="Pfam" id="PF00076">
    <property type="entry name" value="RRM_1"/>
    <property type="match status" value="3"/>
</dbReference>
<dbReference type="Gene3D" id="3.30.160.20">
    <property type="match status" value="1"/>
</dbReference>
<name>A0A6P3QB40_PTEVA</name>
<dbReference type="RefSeq" id="XP_011359947.1">
    <property type="nucleotide sequence ID" value="XM_011361645.1"/>
</dbReference>
<keyword evidence="7" id="KW-0256">Endoplasmic reticulum</keyword>
<dbReference type="GO" id="GO:0005783">
    <property type="term" value="C:endoplasmic reticulum"/>
    <property type="evidence" value="ECO:0007669"/>
    <property type="project" value="UniProtKB-SubCell"/>
</dbReference>
<dbReference type="PANTHER" id="PTHR21245">
    <property type="entry name" value="HETEROGENEOUS NUCLEAR RIBONUCLEOPROTEIN"/>
    <property type="match status" value="1"/>
</dbReference>
<evidence type="ECO:0000256" key="13">
    <source>
        <dbReference type="PROSITE-ProRule" id="PRU00176"/>
    </source>
</evidence>
<evidence type="ECO:0000259" key="14">
    <source>
        <dbReference type="PROSITE" id="PS50102"/>
    </source>
</evidence>
<dbReference type="CDD" id="cd12490">
    <property type="entry name" value="RRM2_ACF"/>
    <property type="match status" value="1"/>
</dbReference>
<keyword evidence="8 13" id="KW-0694">RNA-binding</keyword>
<dbReference type="Proteomes" id="UP000515202">
    <property type="component" value="Unplaced"/>
</dbReference>
<evidence type="ECO:0000256" key="6">
    <source>
        <dbReference type="ARBA" id="ARBA00022737"/>
    </source>
</evidence>
<dbReference type="InterPro" id="IPR035979">
    <property type="entry name" value="RBD_domain_sf"/>
</dbReference>
<keyword evidence="15" id="KW-1185">Reference proteome</keyword>
<dbReference type="InterPro" id="IPR012677">
    <property type="entry name" value="Nucleotide-bd_a/b_plait_sf"/>
</dbReference>
<dbReference type="GO" id="GO:0006397">
    <property type="term" value="P:mRNA processing"/>
    <property type="evidence" value="ECO:0007669"/>
    <property type="project" value="UniProtKB-KW"/>
</dbReference>
<dbReference type="GO" id="GO:0005634">
    <property type="term" value="C:nucleus"/>
    <property type="evidence" value="ECO:0007669"/>
    <property type="project" value="UniProtKB-SubCell"/>
</dbReference>
<evidence type="ECO:0000256" key="7">
    <source>
        <dbReference type="ARBA" id="ARBA00022824"/>
    </source>
</evidence>
<dbReference type="GO" id="GO:0003723">
    <property type="term" value="F:RNA binding"/>
    <property type="evidence" value="ECO:0007669"/>
    <property type="project" value="UniProtKB-UniRule"/>
</dbReference>
<dbReference type="InterPro" id="IPR034538">
    <property type="entry name" value="ACF_RRM1"/>
</dbReference>
<dbReference type="InterPro" id="IPR006535">
    <property type="entry name" value="HnRNP_R/Q_splicing_fac"/>
</dbReference>
<proteinExistence type="predicted"/>
<reference evidence="16" key="1">
    <citation type="submission" date="2025-08" db="UniProtKB">
        <authorList>
            <consortium name="RefSeq"/>
        </authorList>
    </citation>
    <scope>IDENTIFICATION</scope>
    <source>
        <tissue evidence="16">Kidney</tissue>
    </source>
</reference>
<evidence type="ECO:0000256" key="3">
    <source>
        <dbReference type="ARBA" id="ARBA00004496"/>
    </source>
</evidence>
<dbReference type="AlphaFoldDB" id="A0A6P3QB40"/>
<dbReference type="FunFam" id="3.30.70.330:FF:000022">
    <property type="entry name" value="APOBEC1 complementation factor isoform X1"/>
    <property type="match status" value="1"/>
</dbReference>
<evidence type="ECO:0000256" key="8">
    <source>
        <dbReference type="ARBA" id="ARBA00022884"/>
    </source>
</evidence>
<comment type="subcellular location">
    <subcellularLocation>
        <location evidence="3">Cytoplasm</location>
    </subcellularLocation>
    <subcellularLocation>
        <location evidence="2">Endoplasmic reticulum</location>
    </subcellularLocation>
    <subcellularLocation>
        <location evidence="1">Nucleus</location>
    </subcellularLocation>
</comment>
<comment type="subunit">
    <text evidence="10">Part of the apolipoprotein B mRNA editing complex with APOBEC1. Interacts with TNPO2; TNPO2 may be responsible for transport of A1CF into the nucleus. Interacts with SYNCRIP. Interacts with CELF2/CUGBP2. Interacts with RBM47.</text>
</comment>
<evidence type="ECO:0000256" key="12">
    <source>
        <dbReference type="ARBA" id="ARBA00079413"/>
    </source>
</evidence>
<gene>
    <name evidence="16" type="primary">A1CF</name>
</gene>
<dbReference type="SUPFAM" id="SSF54928">
    <property type="entry name" value="RNA-binding domain, RBD"/>
    <property type="match status" value="3"/>
</dbReference>
<feature type="domain" description="RRM" evidence="14">
    <location>
        <begin position="56"/>
        <end position="134"/>
    </location>
</feature>
<dbReference type="FunFam" id="3.30.70.330:FF:000026">
    <property type="entry name" value="APOBEC1 complementation factor isoform X1"/>
    <property type="match status" value="1"/>
</dbReference>
<dbReference type="KEGG" id="pvp:105293144"/>
<dbReference type="GO" id="GO:0016554">
    <property type="term" value="P:cytidine to uridine editing"/>
    <property type="evidence" value="ECO:0007669"/>
    <property type="project" value="UniProtKB-ARBA"/>
</dbReference>
<dbReference type="Gene3D" id="3.30.70.330">
    <property type="match status" value="3"/>
</dbReference>
<dbReference type="GeneID" id="105293144"/>
<dbReference type="CDD" id="cd19900">
    <property type="entry name" value="DSRM_A1CF"/>
    <property type="match status" value="1"/>
</dbReference>
<organism evidence="15 16">
    <name type="scientific">Pteropus vampyrus</name>
    <name type="common">Large flying fox</name>
    <dbReference type="NCBI Taxonomy" id="132908"/>
    <lineage>
        <taxon>Eukaryota</taxon>
        <taxon>Metazoa</taxon>
        <taxon>Chordata</taxon>
        <taxon>Craniata</taxon>
        <taxon>Vertebrata</taxon>
        <taxon>Euteleostomi</taxon>
        <taxon>Mammalia</taxon>
        <taxon>Eutheria</taxon>
        <taxon>Laurasiatheria</taxon>
        <taxon>Chiroptera</taxon>
        <taxon>Yinpterochiroptera</taxon>
        <taxon>Pteropodoidea</taxon>
        <taxon>Pteropodidae</taxon>
        <taxon>Pteropodinae</taxon>
        <taxon>Pteropus</taxon>
    </lineage>
</organism>
<dbReference type="NCBIfam" id="TIGR01648">
    <property type="entry name" value="hnRNP-R-Q"/>
    <property type="match status" value="1"/>
</dbReference>
<keyword evidence="5" id="KW-0507">mRNA processing</keyword>
<dbReference type="CDD" id="cd12486">
    <property type="entry name" value="RRM1_ACF"/>
    <property type="match status" value="1"/>
</dbReference>
<dbReference type="CDD" id="cd12498">
    <property type="entry name" value="RRM3_ACF"/>
    <property type="match status" value="1"/>
</dbReference>
<dbReference type="InterPro" id="IPR044461">
    <property type="entry name" value="A1CF_DSRM"/>
</dbReference>
<feature type="domain" description="RRM" evidence="14">
    <location>
        <begin position="136"/>
        <end position="218"/>
    </location>
</feature>
<dbReference type="SMART" id="SM00360">
    <property type="entry name" value="RRM"/>
    <property type="match status" value="3"/>
</dbReference>
<dbReference type="InterPro" id="IPR000504">
    <property type="entry name" value="RRM_dom"/>
</dbReference>